<feature type="transmembrane region" description="Helical" evidence="1">
    <location>
        <begin position="6"/>
        <end position="26"/>
    </location>
</feature>
<feature type="transmembrane region" description="Helical" evidence="1">
    <location>
        <begin position="95"/>
        <end position="113"/>
    </location>
</feature>
<feature type="transmembrane region" description="Helical" evidence="1">
    <location>
        <begin position="420"/>
        <end position="440"/>
    </location>
</feature>
<dbReference type="RefSeq" id="WP_008275171.1">
    <property type="nucleotide sequence ID" value="NZ_AAXW01000012.1"/>
</dbReference>
<dbReference type="InterPro" id="IPR058514">
    <property type="entry name" value="DUF8201"/>
</dbReference>
<proteinExistence type="predicted"/>
<evidence type="ECO:0000313" key="3">
    <source>
        <dbReference type="EMBL" id="EAZ91615.1"/>
    </source>
</evidence>
<dbReference type="EMBL" id="AAXW01000012">
    <property type="protein sequence ID" value="EAZ91615.1"/>
    <property type="molecule type" value="Genomic_DNA"/>
</dbReference>
<feature type="transmembrane region" description="Helical" evidence="1">
    <location>
        <begin position="64"/>
        <end position="83"/>
    </location>
</feature>
<evidence type="ECO:0000259" key="2">
    <source>
        <dbReference type="Pfam" id="PF26626"/>
    </source>
</evidence>
<keyword evidence="4" id="KW-1185">Reference proteome</keyword>
<accession>A3IP50</accession>
<reference evidence="3 4" key="1">
    <citation type="submission" date="2007-03" db="EMBL/GenBank/DDBJ databases">
        <authorList>
            <person name="Stal L."/>
            <person name="Ferriera S."/>
            <person name="Johnson J."/>
            <person name="Kravitz S."/>
            <person name="Beeson K."/>
            <person name="Sutton G."/>
            <person name="Rogers Y.-H."/>
            <person name="Friedman R."/>
            <person name="Frazier M."/>
            <person name="Venter J.C."/>
        </authorList>
    </citation>
    <scope>NUCLEOTIDE SEQUENCE [LARGE SCALE GENOMIC DNA]</scope>
    <source>
        <strain evidence="3 4">CCY0110</strain>
    </source>
</reference>
<feature type="transmembrane region" description="Helical" evidence="1">
    <location>
        <begin position="227"/>
        <end position="250"/>
    </location>
</feature>
<keyword evidence="1" id="KW-0812">Transmembrane</keyword>
<feature type="domain" description="DUF8201" evidence="2">
    <location>
        <begin position="1"/>
        <end position="448"/>
    </location>
</feature>
<feature type="transmembrane region" description="Helical" evidence="1">
    <location>
        <begin position="270"/>
        <end position="299"/>
    </location>
</feature>
<protein>
    <recommendedName>
        <fullName evidence="2">DUF8201 domain-containing protein</fullName>
    </recommendedName>
</protein>
<dbReference type="InterPro" id="IPR058065">
    <property type="entry name" value="LIC_10190-like"/>
</dbReference>
<sequence length="566" mass="63062">MVYFLLIWLLLACTSYLLGTLILKTCFSQQFRRIGDRFFIALWLGIIILANLLLAISLLVPLSFLTGIIIILGCSFLSILLPSIRQEIRILKSKLSINLFLVILTLSLTVALLTTSQVTWVESKWYHYGAIRWLSEFGVVPGIVLILKNLGITSSWFSLIAPFNGSLVNFRAGALVNSFMLLVMLGHFLLSLWRGIRKQTQLYDWFAISFNGLVLLYLAISDEMQLIVVSLSPDWPIALGIGMTAWTMLLTTNSSQITNNPSIFKQKLSLIPLLLGVGAITIKLSATPLLLVAGIFYIWHERKSLGRLIQGMIFTTILVIPMIVTGLWTSGCPLYPSSLLCLDVPWSLPLQATQQFAAETSSLENWFGEPPTDTIPLFWLISQWITAKNLNLVMMILTVLSLGCLIALSKRLRKSVHGEIWLSGVAILGIIFIFVKGPLIRFGLGYLLILPALSSSIFLNQRFLIKNKELIRLRKSKSICGIRRIILVILGTMMVISLSNPNVLLPSPLSDTRLIKKQVNNVTYFSPVDASCKASVIPCSPQEISDIELRNPGLRIQGGFVKKLSE</sequence>
<feature type="transmembrane region" description="Helical" evidence="1">
    <location>
        <begin position="168"/>
        <end position="190"/>
    </location>
</feature>
<dbReference type="eggNOG" id="ENOG5032SWY">
    <property type="taxonomic scope" value="Bacteria"/>
</dbReference>
<feature type="transmembrane region" description="Helical" evidence="1">
    <location>
        <begin position="311"/>
        <end position="330"/>
    </location>
</feature>
<dbReference type="NCBIfam" id="NF047510">
    <property type="entry name" value="LIC_10190_fam"/>
    <property type="match status" value="1"/>
</dbReference>
<comment type="caution">
    <text evidence="3">The sequence shown here is derived from an EMBL/GenBank/DDBJ whole genome shotgun (WGS) entry which is preliminary data.</text>
</comment>
<evidence type="ECO:0000256" key="1">
    <source>
        <dbReference type="SAM" id="Phobius"/>
    </source>
</evidence>
<dbReference type="AlphaFoldDB" id="A3IP50"/>
<name>A3IP50_9CHRO</name>
<evidence type="ECO:0000313" key="4">
    <source>
        <dbReference type="Proteomes" id="UP000003781"/>
    </source>
</evidence>
<keyword evidence="1" id="KW-0472">Membrane</keyword>
<organism evidence="3 4">
    <name type="scientific">Crocosphaera chwakensis CCY0110</name>
    <dbReference type="NCBI Taxonomy" id="391612"/>
    <lineage>
        <taxon>Bacteria</taxon>
        <taxon>Bacillati</taxon>
        <taxon>Cyanobacteriota</taxon>
        <taxon>Cyanophyceae</taxon>
        <taxon>Oscillatoriophycideae</taxon>
        <taxon>Chroococcales</taxon>
        <taxon>Aphanothecaceae</taxon>
        <taxon>Crocosphaera</taxon>
        <taxon>Crocosphaera chwakensis</taxon>
    </lineage>
</organism>
<feature type="transmembrane region" description="Helical" evidence="1">
    <location>
        <begin position="38"/>
        <end position="58"/>
    </location>
</feature>
<keyword evidence="1" id="KW-1133">Transmembrane helix</keyword>
<feature type="transmembrane region" description="Helical" evidence="1">
    <location>
        <begin position="446"/>
        <end position="465"/>
    </location>
</feature>
<feature type="transmembrane region" description="Helical" evidence="1">
    <location>
        <begin position="390"/>
        <end position="408"/>
    </location>
</feature>
<dbReference type="Pfam" id="PF26626">
    <property type="entry name" value="DUF8201"/>
    <property type="match status" value="1"/>
</dbReference>
<dbReference type="Proteomes" id="UP000003781">
    <property type="component" value="Unassembled WGS sequence"/>
</dbReference>
<feature type="transmembrane region" description="Helical" evidence="1">
    <location>
        <begin position="485"/>
        <end position="505"/>
    </location>
</feature>
<dbReference type="OrthoDB" id="455143at2"/>
<feature type="transmembrane region" description="Helical" evidence="1">
    <location>
        <begin position="202"/>
        <end position="220"/>
    </location>
</feature>
<gene>
    <name evidence="3" type="ORF">CY0110_25828</name>
</gene>